<dbReference type="PRINTS" id="PR00723">
    <property type="entry name" value="SUBTILISIN"/>
</dbReference>
<keyword evidence="4 5" id="KW-0720">Serine protease</keyword>
<gene>
    <name evidence="8" type="ORF">RM590_21570</name>
</gene>
<keyword evidence="3 5" id="KW-0378">Hydrolase</keyword>
<comment type="similarity">
    <text evidence="1 5">Belongs to the peptidase S8 family.</text>
</comment>
<dbReference type="PANTHER" id="PTHR43806:SF65">
    <property type="entry name" value="SERINE PROTEASE APRX"/>
    <property type="match status" value="1"/>
</dbReference>
<evidence type="ECO:0000256" key="6">
    <source>
        <dbReference type="SAM" id="SignalP"/>
    </source>
</evidence>
<sequence>MRHKRGTALAAAMSTGLILLAVGAPPAAADSAGAPREAPAATAPGAVSVRLVTGDTVTLTDAGAGRRVASVTPGPGREHIHFQQFEGDGRLTVLPSDAREPVRDGTVDPELFDVTALIEQRYDEAHTDTLPLLLARPEGVAPAAVAALTALHDDSEPSYDLPSVDATSLRVPADDLGAFWERLVPPAERAAAPTPRLRLDGRVAASLDRSTGQINAPAAWAAGYDGSGVTVAVLDTGADAEHPDLAGRITGSRDFSDSAGTHDAVGHGTHVAATVAGGGAASDGARTGVAPAADLLVGKVLGDDGYGTESAVIAGMEWAAAEGADIVNMSLGSDAPSDGTDPLSQAVDELTATTDTLFVVAAGNSGENGPATVTSPGAADAALTVGAVDRDDALAPFSSRGPRPGDAAVKPDVTAPGVGIVAARAAGTTMGQPVDERYTAASGTSMATPHVAGAAALLAEAHPDWGAAQLKDALVSTAATVSGTAVTEQGGGRVDLAAAVTGGVTATGTVVLGPFTTGDGEQPPGEATLRYTNTTGEPRTLELSAELATTGGRPLAAGALALGARSVTVAPGATAEVPLTVTPERAQRGDYYGHVTARAADGAVAVHTTVSVVVNGPTHTLTPTVIGADGERLPGAWPLIWGPDGFIVPDSAGERPSAEVEEGSYVLTEMTEARGADNITEVRLALRPEVTVTGDTEVTLDLSRTTPVQIRTPRPAEQRTWMNFQYYRHYDGHDFTHSFSYPIGSARLMVTPTEPVTEGAFEFASRWQLVAPVLDAEVPGSRLTLDPYYLSAAPLFDSGDRLTVADAGEADAPDLTGVRGRLAVVRGEPGGGYGQLAERAAESGAAAVMLVADPGQGHWTRWRPNGNTYAVPVVRVSHDHGTALLARAAERRTTVAFSGTARSPYLYDVMQTSEGHIPERVVHTVTDRNTARVVTTYADPGHGGWGSAQRISWRPHQGIAMLDSPREVPVGTTRTEYISAGDTVWQHYVHHQLPFFYDVPVTGFAARGEQRAYRAEDSETERWTGTVVRPAIPRGSANTSVRTGDTFALRIPEFTDSGGHWARSLSGDRVTATLFRDGTEVATADETWTTLEPGPGAAAYRLDITTERASTAWDFATHTDTSWHFRSDTTAEETPLPLLQLDYDTGTDAHNTTDSGRRHTIGITVRHQDALPAPRGVTVSVAASYDDGETFTEATRIRPRGDNTFAATLERPRGTPADAFVTLRVTARDAAGNAVEQTVHRAYQHRG</sequence>
<evidence type="ECO:0000256" key="1">
    <source>
        <dbReference type="ARBA" id="ARBA00011073"/>
    </source>
</evidence>
<reference evidence="9" key="1">
    <citation type="submission" date="2023-07" db="EMBL/GenBank/DDBJ databases">
        <title>30 novel species of actinomycetes from the DSMZ collection.</title>
        <authorList>
            <person name="Nouioui I."/>
        </authorList>
    </citation>
    <scope>NUCLEOTIDE SEQUENCE [LARGE SCALE GENOMIC DNA]</scope>
    <source>
        <strain evidence="9">DSM 44938</strain>
    </source>
</reference>
<dbReference type="InterPro" id="IPR036852">
    <property type="entry name" value="Peptidase_S8/S53_dom_sf"/>
</dbReference>
<accession>A0ABU2MU52</accession>
<feature type="signal peptide" evidence="6">
    <location>
        <begin position="1"/>
        <end position="29"/>
    </location>
</feature>
<feature type="active site" description="Charge relay system" evidence="5">
    <location>
        <position position="267"/>
    </location>
</feature>
<dbReference type="PROSITE" id="PS00138">
    <property type="entry name" value="SUBTILASE_SER"/>
    <property type="match status" value="1"/>
</dbReference>
<comment type="caution">
    <text evidence="8">The sequence shown here is derived from an EMBL/GenBank/DDBJ whole genome shotgun (WGS) entry which is preliminary data.</text>
</comment>
<dbReference type="InterPro" id="IPR050131">
    <property type="entry name" value="Peptidase_S8_subtilisin-like"/>
</dbReference>
<dbReference type="InterPro" id="IPR023828">
    <property type="entry name" value="Peptidase_S8_Ser-AS"/>
</dbReference>
<dbReference type="InterPro" id="IPR017296">
    <property type="entry name" value="Peptidase_S8A_SAM-P45"/>
</dbReference>
<keyword evidence="9" id="KW-1185">Reference proteome</keyword>
<dbReference type="PROSITE" id="PS51892">
    <property type="entry name" value="SUBTILASE"/>
    <property type="match status" value="1"/>
</dbReference>
<evidence type="ECO:0000313" key="8">
    <source>
        <dbReference type="EMBL" id="MDT0345172.1"/>
    </source>
</evidence>
<feature type="active site" description="Charge relay system" evidence="5">
    <location>
        <position position="235"/>
    </location>
</feature>
<dbReference type="InterPro" id="IPR015500">
    <property type="entry name" value="Peptidase_S8_subtilisin-rel"/>
</dbReference>
<evidence type="ECO:0000256" key="5">
    <source>
        <dbReference type="PROSITE-ProRule" id="PRU01240"/>
    </source>
</evidence>
<dbReference type="Gene3D" id="3.40.50.200">
    <property type="entry name" value="Peptidase S8/S53 domain"/>
    <property type="match status" value="1"/>
</dbReference>
<protein>
    <submittedName>
        <fullName evidence="8">S8 family serine peptidase</fullName>
    </submittedName>
</protein>
<dbReference type="PANTHER" id="PTHR43806">
    <property type="entry name" value="PEPTIDASE S8"/>
    <property type="match status" value="1"/>
</dbReference>
<name>A0ABU2MU52_9ACTN</name>
<dbReference type="EMBL" id="JAVREL010000013">
    <property type="protein sequence ID" value="MDT0345172.1"/>
    <property type="molecule type" value="Genomic_DNA"/>
</dbReference>
<dbReference type="SUPFAM" id="SSF52743">
    <property type="entry name" value="Subtilisin-like"/>
    <property type="match status" value="1"/>
</dbReference>
<evidence type="ECO:0000259" key="7">
    <source>
        <dbReference type="Pfam" id="PF00082"/>
    </source>
</evidence>
<keyword evidence="2 5" id="KW-0645">Protease</keyword>
<evidence type="ECO:0000256" key="4">
    <source>
        <dbReference type="ARBA" id="ARBA00022825"/>
    </source>
</evidence>
<feature type="domain" description="Peptidase S8/S53" evidence="7">
    <location>
        <begin position="226"/>
        <end position="485"/>
    </location>
</feature>
<feature type="active site" description="Charge relay system" evidence="5">
    <location>
        <position position="445"/>
    </location>
</feature>
<proteinExistence type="inferred from homology"/>
<dbReference type="Proteomes" id="UP001183246">
    <property type="component" value="Unassembled WGS sequence"/>
</dbReference>
<evidence type="ECO:0000313" key="9">
    <source>
        <dbReference type="Proteomes" id="UP001183246"/>
    </source>
</evidence>
<organism evidence="8 9">
    <name type="scientific">Streptomyces litchfieldiae</name>
    <dbReference type="NCBI Taxonomy" id="3075543"/>
    <lineage>
        <taxon>Bacteria</taxon>
        <taxon>Bacillati</taxon>
        <taxon>Actinomycetota</taxon>
        <taxon>Actinomycetes</taxon>
        <taxon>Kitasatosporales</taxon>
        <taxon>Streptomycetaceae</taxon>
        <taxon>Streptomyces</taxon>
    </lineage>
</organism>
<feature type="chain" id="PRO_5046865083" evidence="6">
    <location>
        <begin position="30"/>
        <end position="1247"/>
    </location>
</feature>
<evidence type="ECO:0000256" key="3">
    <source>
        <dbReference type="ARBA" id="ARBA00022801"/>
    </source>
</evidence>
<keyword evidence="6" id="KW-0732">Signal</keyword>
<dbReference type="InterPro" id="IPR000209">
    <property type="entry name" value="Peptidase_S8/S53_dom"/>
</dbReference>
<dbReference type="Pfam" id="PF00082">
    <property type="entry name" value="Peptidase_S8"/>
    <property type="match status" value="1"/>
</dbReference>
<evidence type="ECO:0000256" key="2">
    <source>
        <dbReference type="ARBA" id="ARBA00022670"/>
    </source>
</evidence>
<dbReference type="RefSeq" id="WP_311706305.1">
    <property type="nucleotide sequence ID" value="NZ_JAVREL010000013.1"/>
</dbReference>
<dbReference type="PIRSF" id="PIRSF037852">
    <property type="entry name" value="Subtilisin_rel_SAV5721"/>
    <property type="match status" value="1"/>
</dbReference>